<organism evidence="2 4">
    <name type="scientific">Francisella adeliensis</name>
    <dbReference type="NCBI Taxonomy" id="2007306"/>
    <lineage>
        <taxon>Bacteria</taxon>
        <taxon>Pseudomonadati</taxon>
        <taxon>Pseudomonadota</taxon>
        <taxon>Gammaproteobacteria</taxon>
        <taxon>Thiotrichales</taxon>
        <taxon>Francisellaceae</taxon>
        <taxon>Francisella</taxon>
    </lineage>
</organism>
<dbReference type="EMBL" id="CP021781">
    <property type="protein sequence ID" value="AXA33732.1"/>
    <property type="molecule type" value="Genomic_DNA"/>
</dbReference>
<evidence type="ECO:0000313" key="4">
    <source>
        <dbReference type="Proteomes" id="UP000251120"/>
    </source>
</evidence>
<feature type="region of interest" description="Disordered" evidence="1">
    <location>
        <begin position="52"/>
        <end position="74"/>
    </location>
</feature>
<keyword evidence="5" id="KW-1185">Reference proteome</keyword>
<protein>
    <submittedName>
        <fullName evidence="2">Uncharacterized protein</fullName>
    </submittedName>
</protein>
<dbReference type="AlphaFoldDB" id="A0A2Z4XZ22"/>
<dbReference type="EMBL" id="CP043424">
    <property type="protein sequence ID" value="QIW11966.1"/>
    <property type="molecule type" value="Genomic_DNA"/>
</dbReference>
<name>A0A2Z4XZ22_9GAMM</name>
<dbReference type="Proteomes" id="UP000251120">
    <property type="component" value="Chromosome"/>
</dbReference>
<reference evidence="2 4" key="1">
    <citation type="submission" date="2017-06" db="EMBL/GenBank/DDBJ databases">
        <title>Complete genome of Francisella adeliensis.</title>
        <authorList>
            <person name="Vallesi A."/>
            <person name="Sjodin A."/>
        </authorList>
    </citation>
    <scope>NUCLEOTIDE SEQUENCE [LARGE SCALE GENOMIC DNA]</scope>
    <source>
        <strain evidence="2 4">FDC440</strain>
    </source>
</reference>
<proteinExistence type="predicted"/>
<feature type="compositionally biased region" description="Basic and acidic residues" evidence="1">
    <location>
        <begin position="52"/>
        <end position="67"/>
    </location>
</feature>
<dbReference type="RefSeq" id="WP_112869906.1">
    <property type="nucleotide sequence ID" value="NZ_CP021781.1"/>
</dbReference>
<dbReference type="Proteomes" id="UP000681131">
    <property type="component" value="Chromosome"/>
</dbReference>
<sequence length="74" mass="8765">MKKIITIISLVLAMGSIGISKPNNNYQHNDKRVQTPNNFKTTLNEYKNMNKNERKKMLDSMNKDQIKSFRKKHR</sequence>
<evidence type="ECO:0000313" key="2">
    <source>
        <dbReference type="EMBL" id="AXA33732.1"/>
    </source>
</evidence>
<gene>
    <name evidence="2" type="ORF">CDH04_04585</name>
    <name evidence="3" type="ORF">FZC43_04590</name>
</gene>
<evidence type="ECO:0000313" key="3">
    <source>
        <dbReference type="EMBL" id="QIW11966.1"/>
    </source>
</evidence>
<accession>A0A2Z4XZ22</accession>
<evidence type="ECO:0000256" key="1">
    <source>
        <dbReference type="SAM" id="MobiDB-lite"/>
    </source>
</evidence>
<reference evidence="3 5" key="2">
    <citation type="submission" date="2019-08" db="EMBL/GenBank/DDBJ databases">
        <title>Complete genome sequences of Francisella adeliensis (FSC1325 and FSC1326).</title>
        <authorList>
            <person name="Ohrman C."/>
            <person name="Uneklint I."/>
            <person name="Vallesi A."/>
            <person name="Karlsson L."/>
            <person name="Sjodin A."/>
        </authorList>
    </citation>
    <scope>NUCLEOTIDE SEQUENCE [LARGE SCALE GENOMIC DNA]</scope>
    <source>
        <strain evidence="3 5">FSC1325</strain>
    </source>
</reference>
<dbReference type="KEGG" id="fad:CDH04_04585"/>
<evidence type="ECO:0000313" key="5">
    <source>
        <dbReference type="Proteomes" id="UP000681131"/>
    </source>
</evidence>